<dbReference type="InterPro" id="IPR050630">
    <property type="entry name" value="WD_repeat_EMAP"/>
</dbReference>
<accession>A0A8S4A3J9</accession>
<feature type="compositionally biased region" description="Basic and acidic residues" evidence="3">
    <location>
        <begin position="28"/>
        <end position="42"/>
    </location>
</feature>
<feature type="region of interest" description="Disordered" evidence="3">
    <location>
        <begin position="23"/>
        <end position="46"/>
    </location>
</feature>
<dbReference type="Pfam" id="PF00400">
    <property type="entry name" value="WD40"/>
    <property type="match status" value="2"/>
</dbReference>
<feature type="non-terminal residue" evidence="4">
    <location>
        <position position="191"/>
    </location>
</feature>
<proteinExistence type="predicted"/>
<dbReference type="InterPro" id="IPR015943">
    <property type="entry name" value="WD40/YVTN_repeat-like_dom_sf"/>
</dbReference>
<evidence type="ECO:0000313" key="4">
    <source>
        <dbReference type="EMBL" id="CAG5134842.1"/>
    </source>
</evidence>
<dbReference type="Gene3D" id="2.130.10.10">
    <property type="entry name" value="YVTN repeat-like/Quinoprotein amine dehydrogenase"/>
    <property type="match status" value="2"/>
</dbReference>
<keyword evidence="1" id="KW-0853">WD repeat</keyword>
<protein>
    <submittedName>
        <fullName evidence="4">Uncharacterized protein</fullName>
    </submittedName>
</protein>
<evidence type="ECO:0000313" key="5">
    <source>
        <dbReference type="Proteomes" id="UP000678393"/>
    </source>
</evidence>
<sequence length="191" mass="21336">TRDTGAADARVSKAHNAAFVQHHSVSATEKRSGHSDRRRLQDHVSQPSAFVHYKQRMKNHGICQRRYTAPANQSGLKLNSVIGYNCIGRNNMVWQPDTGLFAYSSGCVVVIEDLSSGKQQHLHGHQEEVTCLALQYDSQCLTSASPAFGDTPCQICVWDTQTKSCKRVLLQHKFSVQCLAYSRDDRFLISV</sequence>
<gene>
    <name evidence="4" type="ORF">CUNI_LOCUS20400</name>
</gene>
<evidence type="ECO:0000256" key="1">
    <source>
        <dbReference type="ARBA" id="ARBA00022574"/>
    </source>
</evidence>
<dbReference type="PANTHER" id="PTHR13720:SF33">
    <property type="entry name" value="HELP DOMAIN-CONTAINING PROTEIN"/>
    <property type="match status" value="1"/>
</dbReference>
<dbReference type="PANTHER" id="PTHR13720">
    <property type="entry name" value="WD-40 REPEAT PROTEIN"/>
    <property type="match status" value="1"/>
</dbReference>
<keyword evidence="2" id="KW-0677">Repeat</keyword>
<dbReference type="OrthoDB" id="6252103at2759"/>
<dbReference type="EMBL" id="CAJHNH020007656">
    <property type="protein sequence ID" value="CAG5134842.1"/>
    <property type="molecule type" value="Genomic_DNA"/>
</dbReference>
<keyword evidence="5" id="KW-1185">Reference proteome</keyword>
<organism evidence="4 5">
    <name type="scientific">Candidula unifasciata</name>
    <dbReference type="NCBI Taxonomy" id="100452"/>
    <lineage>
        <taxon>Eukaryota</taxon>
        <taxon>Metazoa</taxon>
        <taxon>Spiralia</taxon>
        <taxon>Lophotrochozoa</taxon>
        <taxon>Mollusca</taxon>
        <taxon>Gastropoda</taxon>
        <taxon>Heterobranchia</taxon>
        <taxon>Euthyneura</taxon>
        <taxon>Panpulmonata</taxon>
        <taxon>Eupulmonata</taxon>
        <taxon>Stylommatophora</taxon>
        <taxon>Helicina</taxon>
        <taxon>Helicoidea</taxon>
        <taxon>Geomitridae</taxon>
        <taxon>Candidula</taxon>
    </lineage>
</organism>
<evidence type="ECO:0000256" key="2">
    <source>
        <dbReference type="ARBA" id="ARBA00022737"/>
    </source>
</evidence>
<dbReference type="AlphaFoldDB" id="A0A8S4A3J9"/>
<name>A0A8S4A3J9_9EUPU</name>
<comment type="caution">
    <text evidence="4">The sequence shown here is derived from an EMBL/GenBank/DDBJ whole genome shotgun (WGS) entry which is preliminary data.</text>
</comment>
<evidence type="ECO:0000256" key="3">
    <source>
        <dbReference type="SAM" id="MobiDB-lite"/>
    </source>
</evidence>
<dbReference type="SUPFAM" id="SSF82171">
    <property type="entry name" value="DPP6 N-terminal domain-like"/>
    <property type="match status" value="1"/>
</dbReference>
<dbReference type="InterPro" id="IPR001680">
    <property type="entry name" value="WD40_rpt"/>
</dbReference>
<dbReference type="Proteomes" id="UP000678393">
    <property type="component" value="Unassembled WGS sequence"/>
</dbReference>
<feature type="non-terminal residue" evidence="4">
    <location>
        <position position="1"/>
    </location>
</feature>
<reference evidence="4" key="1">
    <citation type="submission" date="2021-04" db="EMBL/GenBank/DDBJ databases">
        <authorList>
            <consortium name="Molecular Ecology Group"/>
        </authorList>
    </citation>
    <scope>NUCLEOTIDE SEQUENCE</scope>
</reference>